<dbReference type="EMBL" id="QKVK01000005">
    <property type="protein sequence ID" value="PZF76610.1"/>
    <property type="molecule type" value="Genomic_DNA"/>
</dbReference>
<feature type="signal peptide" evidence="1">
    <location>
        <begin position="1"/>
        <end position="22"/>
    </location>
</feature>
<name>A0A2W2AVG2_9HYPH</name>
<protein>
    <submittedName>
        <fullName evidence="2">Uncharacterized protein</fullName>
    </submittedName>
</protein>
<feature type="chain" id="PRO_5016136628" evidence="1">
    <location>
        <begin position="23"/>
        <end position="182"/>
    </location>
</feature>
<dbReference type="RefSeq" id="WP_111198847.1">
    <property type="nucleotide sequence ID" value="NZ_QKVK01000005.1"/>
</dbReference>
<evidence type="ECO:0000313" key="2">
    <source>
        <dbReference type="EMBL" id="PZF76610.1"/>
    </source>
</evidence>
<sequence length="182" mass="18378">MKPFTLAAAATLLAMLATPALANPPKFTASCPTGIEVKSNGKGKVRINGTKATVKTFSSTAWEARANGVSIDFGVDGSELTVTYTGKGGANGICQVTSSAAPSSSGGAGGNLTLAPSKDQEACLAAVSNKTNNGEVVVLDTNSSEANNTVIIGVGKDKARWQCLVKNGRVAEVMSLTDEGAL</sequence>
<proteinExistence type="predicted"/>
<keyword evidence="1" id="KW-0732">Signal</keyword>
<organism evidence="2 3">
    <name type="scientific">Aestuariivirga litoralis</name>
    <dbReference type="NCBI Taxonomy" id="2650924"/>
    <lineage>
        <taxon>Bacteria</taxon>
        <taxon>Pseudomonadati</taxon>
        <taxon>Pseudomonadota</taxon>
        <taxon>Alphaproteobacteria</taxon>
        <taxon>Hyphomicrobiales</taxon>
        <taxon>Aestuariivirgaceae</taxon>
        <taxon>Aestuariivirga</taxon>
    </lineage>
</organism>
<evidence type="ECO:0000313" key="3">
    <source>
        <dbReference type="Proteomes" id="UP000248795"/>
    </source>
</evidence>
<dbReference type="Proteomes" id="UP000248795">
    <property type="component" value="Unassembled WGS sequence"/>
</dbReference>
<reference evidence="3" key="1">
    <citation type="submission" date="2018-06" db="EMBL/GenBank/DDBJ databases">
        <title>Aestuariibacter litoralis strain KCTC 52945T.</title>
        <authorList>
            <person name="Li X."/>
            <person name="Salam N."/>
            <person name="Li J.-L."/>
            <person name="Chen Y.-M."/>
            <person name="Yang Z.-W."/>
            <person name="Zhang L.-Y."/>
            <person name="Han M.-X."/>
            <person name="Xiao M."/>
            <person name="Li W.-J."/>
        </authorList>
    </citation>
    <scope>NUCLEOTIDE SEQUENCE [LARGE SCALE GENOMIC DNA]</scope>
    <source>
        <strain evidence="3">KCTC 52945</strain>
    </source>
</reference>
<gene>
    <name evidence="2" type="ORF">DK847_12480</name>
</gene>
<accession>A0A2W2AVG2</accession>
<evidence type="ECO:0000256" key="1">
    <source>
        <dbReference type="SAM" id="SignalP"/>
    </source>
</evidence>
<dbReference type="AlphaFoldDB" id="A0A2W2AVG2"/>
<keyword evidence="3" id="KW-1185">Reference proteome</keyword>
<comment type="caution">
    <text evidence="2">The sequence shown here is derived from an EMBL/GenBank/DDBJ whole genome shotgun (WGS) entry which is preliminary data.</text>
</comment>